<proteinExistence type="predicted"/>
<dbReference type="Proteomes" id="UP000243688">
    <property type="component" value="Unassembled WGS sequence"/>
</dbReference>
<evidence type="ECO:0000313" key="2">
    <source>
        <dbReference type="Proteomes" id="UP000243688"/>
    </source>
</evidence>
<sequence>MPEELEGDSLARLQDAWTLNNRNHFVVKTGRIQWWEKEEFWKQNNTDYTDQVETIALCRTEDLIRHIKAGRPVPWTIVDRSDRFSALRVLEDHPQCFYYSKQDFRTNDTTVFQYSLSPFPIHVEIYRFNGELETMFFRSGEGYGIRWTDENRNELELVCLNGMRPLFRTRDHAIIHTDGEFVLTTGPGDPSATRNCIFLYNLRRGQLVQTIEDRSAFYDRHRDQVILY</sequence>
<accession>A0A2A6DXB2</accession>
<comment type="caution">
    <text evidence="1">The sequence shown here is derived from an EMBL/GenBank/DDBJ whole genome shotgun (WGS) entry which is preliminary data.</text>
</comment>
<reference evidence="1 2" key="1">
    <citation type="submission" date="2016-12" db="EMBL/GenBank/DDBJ databases">
        <title>Candidatus Reconcilibacillus cellulovorans genome.</title>
        <authorList>
            <person name="Kolinko S."/>
            <person name="Wu Y.-W."/>
            <person name="Tachea F."/>
            <person name="Denzel E."/>
            <person name="Hiras J."/>
            <person name="Baecker N."/>
            <person name="Chan L.J."/>
            <person name="Eichorst S.A."/>
            <person name="Frey D."/>
            <person name="Adams P.D."/>
            <person name="Pray T."/>
            <person name="Tanjore D."/>
            <person name="Petzold C.J."/>
            <person name="Gladden J.M."/>
            <person name="Simmons B.A."/>
            <person name="Singer S.W."/>
        </authorList>
    </citation>
    <scope>NUCLEOTIDE SEQUENCE [LARGE SCALE GENOMIC DNA]</scope>
    <source>
        <strain evidence="1">JTherm</strain>
    </source>
</reference>
<evidence type="ECO:0000313" key="1">
    <source>
        <dbReference type="EMBL" id="PDO09216.1"/>
    </source>
</evidence>
<organism evidence="1 2">
    <name type="scientific">Candidatus Reconcilbacillus cellulovorans</name>
    <dbReference type="NCBI Taxonomy" id="1906605"/>
    <lineage>
        <taxon>Bacteria</taxon>
        <taxon>Bacillati</taxon>
        <taxon>Bacillota</taxon>
        <taxon>Bacilli</taxon>
        <taxon>Bacillales</taxon>
        <taxon>Paenibacillaceae</taxon>
        <taxon>Candidatus Reconcilbacillus</taxon>
    </lineage>
</organism>
<gene>
    <name evidence="1" type="ORF">BLM47_13780</name>
</gene>
<dbReference type="AlphaFoldDB" id="A0A2A6DXB2"/>
<dbReference type="EMBL" id="MOXJ01000058">
    <property type="protein sequence ID" value="PDO09216.1"/>
    <property type="molecule type" value="Genomic_DNA"/>
</dbReference>
<name>A0A2A6DXB2_9BACL</name>
<protein>
    <submittedName>
        <fullName evidence="1">Uncharacterized protein</fullName>
    </submittedName>
</protein>